<feature type="region of interest" description="Disordered" evidence="1">
    <location>
        <begin position="1"/>
        <end position="23"/>
    </location>
</feature>
<proteinExistence type="predicted"/>
<sequence>MELEMMKNELKMARGEENGGKEDEVLVSVKEEPFLFLDEHENLGVGLMAEAGMDGRRRGRSTG</sequence>
<evidence type="ECO:0000313" key="2">
    <source>
        <dbReference type="EMBL" id="KAL0410476.1"/>
    </source>
</evidence>
<protein>
    <submittedName>
        <fullName evidence="2">Uncharacterized protein</fullName>
    </submittedName>
</protein>
<evidence type="ECO:0000256" key="1">
    <source>
        <dbReference type="SAM" id="MobiDB-lite"/>
    </source>
</evidence>
<name>A0AAW2U452_9LAMI</name>
<accession>A0AAW2U452</accession>
<dbReference type="EMBL" id="JACGWN010000013">
    <property type="protein sequence ID" value="KAL0410476.1"/>
    <property type="molecule type" value="Genomic_DNA"/>
</dbReference>
<comment type="caution">
    <text evidence="2">The sequence shown here is derived from an EMBL/GenBank/DDBJ whole genome shotgun (WGS) entry which is preliminary data.</text>
</comment>
<reference evidence="2" key="2">
    <citation type="journal article" date="2024" name="Plant">
        <title>Genomic evolution and insights into agronomic trait innovations of Sesamum species.</title>
        <authorList>
            <person name="Miao H."/>
            <person name="Wang L."/>
            <person name="Qu L."/>
            <person name="Liu H."/>
            <person name="Sun Y."/>
            <person name="Le M."/>
            <person name="Wang Q."/>
            <person name="Wei S."/>
            <person name="Zheng Y."/>
            <person name="Lin W."/>
            <person name="Duan Y."/>
            <person name="Cao H."/>
            <person name="Xiong S."/>
            <person name="Wang X."/>
            <person name="Wei L."/>
            <person name="Li C."/>
            <person name="Ma Q."/>
            <person name="Ju M."/>
            <person name="Zhao R."/>
            <person name="Li G."/>
            <person name="Mu C."/>
            <person name="Tian Q."/>
            <person name="Mei H."/>
            <person name="Zhang T."/>
            <person name="Gao T."/>
            <person name="Zhang H."/>
        </authorList>
    </citation>
    <scope>NUCLEOTIDE SEQUENCE</scope>
    <source>
        <strain evidence="2">KEN1</strain>
    </source>
</reference>
<organism evidence="2">
    <name type="scientific">Sesamum latifolium</name>
    <dbReference type="NCBI Taxonomy" id="2727402"/>
    <lineage>
        <taxon>Eukaryota</taxon>
        <taxon>Viridiplantae</taxon>
        <taxon>Streptophyta</taxon>
        <taxon>Embryophyta</taxon>
        <taxon>Tracheophyta</taxon>
        <taxon>Spermatophyta</taxon>
        <taxon>Magnoliopsida</taxon>
        <taxon>eudicotyledons</taxon>
        <taxon>Gunneridae</taxon>
        <taxon>Pentapetalae</taxon>
        <taxon>asterids</taxon>
        <taxon>lamiids</taxon>
        <taxon>Lamiales</taxon>
        <taxon>Pedaliaceae</taxon>
        <taxon>Sesamum</taxon>
    </lineage>
</organism>
<reference evidence="2" key="1">
    <citation type="submission" date="2020-06" db="EMBL/GenBank/DDBJ databases">
        <authorList>
            <person name="Li T."/>
            <person name="Hu X."/>
            <person name="Zhang T."/>
            <person name="Song X."/>
            <person name="Zhang H."/>
            <person name="Dai N."/>
            <person name="Sheng W."/>
            <person name="Hou X."/>
            <person name="Wei L."/>
        </authorList>
    </citation>
    <scope>NUCLEOTIDE SEQUENCE</scope>
    <source>
        <strain evidence="2">KEN1</strain>
        <tissue evidence="2">Leaf</tissue>
    </source>
</reference>
<dbReference type="AlphaFoldDB" id="A0AAW2U452"/>
<gene>
    <name evidence="2" type="ORF">Slati_3637300</name>
</gene>